<keyword evidence="4" id="KW-0732">Signal</keyword>
<dbReference type="Proteomes" id="UP000694385">
    <property type="component" value="Unassembled WGS sequence"/>
</dbReference>
<dbReference type="SUPFAM" id="SSF48726">
    <property type="entry name" value="Immunoglobulin"/>
    <property type="match status" value="1"/>
</dbReference>
<dbReference type="InterPro" id="IPR036179">
    <property type="entry name" value="Ig-like_dom_sf"/>
</dbReference>
<accession>A0A8C5P461</accession>
<dbReference type="GO" id="GO:0002376">
    <property type="term" value="P:immune system process"/>
    <property type="evidence" value="ECO:0007669"/>
    <property type="project" value="UniProtKB-KW"/>
</dbReference>
<feature type="region of interest" description="Disordered" evidence="12">
    <location>
        <begin position="259"/>
        <end position="279"/>
    </location>
</feature>
<dbReference type="FunFam" id="2.60.40.10:FF:000370">
    <property type="entry name" value="CMRF35-like molecule 1"/>
    <property type="match status" value="1"/>
</dbReference>
<protein>
    <recommendedName>
        <fullName evidence="14">Ig-like domain-containing protein</fullName>
    </recommendedName>
</protein>
<evidence type="ECO:0000256" key="4">
    <source>
        <dbReference type="ARBA" id="ARBA00022729"/>
    </source>
</evidence>
<evidence type="ECO:0000256" key="12">
    <source>
        <dbReference type="SAM" id="MobiDB-lite"/>
    </source>
</evidence>
<keyword evidence="8" id="KW-1015">Disulfide bond</keyword>
<evidence type="ECO:0000256" key="9">
    <source>
        <dbReference type="ARBA" id="ARBA00023170"/>
    </source>
</evidence>
<evidence type="ECO:0000256" key="5">
    <source>
        <dbReference type="ARBA" id="ARBA00022859"/>
    </source>
</evidence>
<keyword evidence="3 13" id="KW-0812">Transmembrane</keyword>
<feature type="domain" description="Ig-like" evidence="14">
    <location>
        <begin position="6"/>
        <end position="113"/>
    </location>
</feature>
<dbReference type="InterPro" id="IPR007110">
    <property type="entry name" value="Ig-like_dom"/>
</dbReference>
<dbReference type="CDD" id="cd05716">
    <property type="entry name" value="IgV_pIgR_like"/>
    <property type="match status" value="1"/>
</dbReference>
<evidence type="ECO:0000313" key="15">
    <source>
        <dbReference type="Ensembl" id="ENSJJAP00000020794.1"/>
    </source>
</evidence>
<dbReference type="AlphaFoldDB" id="A0A8C5P461"/>
<dbReference type="GO" id="GO:0005886">
    <property type="term" value="C:plasma membrane"/>
    <property type="evidence" value="ECO:0007669"/>
    <property type="project" value="UniProtKB-SubCell"/>
</dbReference>
<dbReference type="InterPro" id="IPR013783">
    <property type="entry name" value="Ig-like_fold"/>
</dbReference>
<keyword evidence="5" id="KW-0391">Immunity</keyword>
<evidence type="ECO:0000256" key="1">
    <source>
        <dbReference type="ARBA" id="ARBA00004251"/>
    </source>
</evidence>
<dbReference type="PANTHER" id="PTHR11860">
    <property type="entry name" value="POLYMERIC-IMMUNOGLOBULIN RECEPTOR"/>
    <property type="match status" value="1"/>
</dbReference>
<organism evidence="15 16">
    <name type="scientific">Jaculus jaculus</name>
    <name type="common">Lesser Egyptian jerboa</name>
    <dbReference type="NCBI Taxonomy" id="51337"/>
    <lineage>
        <taxon>Eukaryota</taxon>
        <taxon>Metazoa</taxon>
        <taxon>Chordata</taxon>
        <taxon>Craniata</taxon>
        <taxon>Vertebrata</taxon>
        <taxon>Euteleostomi</taxon>
        <taxon>Mammalia</taxon>
        <taxon>Eutheria</taxon>
        <taxon>Euarchontoglires</taxon>
        <taxon>Glires</taxon>
        <taxon>Rodentia</taxon>
        <taxon>Myomorpha</taxon>
        <taxon>Dipodoidea</taxon>
        <taxon>Dipodidae</taxon>
        <taxon>Dipodinae</taxon>
        <taxon>Jaculus</taxon>
    </lineage>
</organism>
<dbReference type="InterPro" id="IPR050671">
    <property type="entry name" value="CD300_family_receptors"/>
</dbReference>
<dbReference type="PROSITE" id="PS50835">
    <property type="entry name" value="IG_LIKE"/>
    <property type="match status" value="1"/>
</dbReference>
<dbReference type="GeneTree" id="ENSGT00940000154332"/>
<name>A0A8C5P461_JACJA</name>
<comment type="similarity">
    <text evidence="11">Belongs to the CD300 family.</text>
</comment>
<keyword evidence="7 13" id="KW-0472">Membrane</keyword>
<dbReference type="PANTHER" id="PTHR11860:SF101">
    <property type="entry name" value="CMRF35-LIKE MOLECULE 1"/>
    <property type="match status" value="1"/>
</dbReference>
<keyword evidence="2" id="KW-1003">Cell membrane</keyword>
<feature type="transmembrane region" description="Helical" evidence="13">
    <location>
        <begin position="142"/>
        <end position="163"/>
    </location>
</feature>
<reference evidence="15" key="1">
    <citation type="submission" date="2025-08" db="UniProtKB">
        <authorList>
            <consortium name="Ensembl"/>
        </authorList>
    </citation>
    <scope>IDENTIFICATION</scope>
</reference>
<evidence type="ECO:0000256" key="2">
    <source>
        <dbReference type="ARBA" id="ARBA00022475"/>
    </source>
</evidence>
<dbReference type="Pfam" id="PF07686">
    <property type="entry name" value="V-set"/>
    <property type="match status" value="1"/>
</dbReference>
<reference evidence="15" key="2">
    <citation type="submission" date="2025-09" db="UniProtKB">
        <authorList>
            <consortium name="Ensembl"/>
        </authorList>
    </citation>
    <scope>IDENTIFICATION</scope>
</reference>
<evidence type="ECO:0000259" key="14">
    <source>
        <dbReference type="PROSITE" id="PS50835"/>
    </source>
</evidence>
<evidence type="ECO:0000256" key="13">
    <source>
        <dbReference type="SAM" id="Phobius"/>
    </source>
</evidence>
<dbReference type="Ensembl" id="ENSJJAT00000027344.1">
    <property type="protein sequence ID" value="ENSJJAP00000020794.1"/>
    <property type="gene ID" value="ENSJJAG00000021355.1"/>
</dbReference>
<evidence type="ECO:0000256" key="10">
    <source>
        <dbReference type="ARBA" id="ARBA00023319"/>
    </source>
</evidence>
<evidence type="ECO:0000256" key="7">
    <source>
        <dbReference type="ARBA" id="ARBA00023136"/>
    </source>
</evidence>
<evidence type="ECO:0000313" key="16">
    <source>
        <dbReference type="Proteomes" id="UP000694385"/>
    </source>
</evidence>
<sequence length="279" mass="30422">MDLCFPGCSTAQDLSGLAVVRGQEKGFLTVDCRYDSSWRTYRKYWCQGARWSSCRILVTTDSEQLVKKDRVSIKDNQTSLMFTVTMENLRRSDAGTYWCGIERTGVDPGFEVNVIIDPGKSGHQGQSGGCVHGTGCSLGLSALLPAVAAVLLLLLALASLLAWRMKRRLKKGPPSVLRPQALQSLDADLCYANLTLQQPRTSPDSSRKKTATKTCSSGQADQAEVAYVTMAPFPKEEVSYAALSLNNLDQEPVYSNTGHLVTHIPSSSQEVSTEYSTTP</sequence>
<evidence type="ECO:0000256" key="6">
    <source>
        <dbReference type="ARBA" id="ARBA00022989"/>
    </source>
</evidence>
<dbReference type="Gene3D" id="2.60.40.10">
    <property type="entry name" value="Immunoglobulins"/>
    <property type="match status" value="1"/>
</dbReference>
<evidence type="ECO:0000256" key="8">
    <source>
        <dbReference type="ARBA" id="ARBA00023157"/>
    </source>
</evidence>
<comment type="subcellular location">
    <subcellularLocation>
        <location evidence="1">Cell membrane</location>
        <topology evidence="1">Single-pass type I membrane protein</topology>
    </subcellularLocation>
</comment>
<dbReference type="Pfam" id="PF15330">
    <property type="entry name" value="SIT"/>
    <property type="match status" value="1"/>
</dbReference>
<keyword evidence="16" id="KW-1185">Reference proteome</keyword>
<keyword evidence="9" id="KW-0675">Receptor</keyword>
<evidence type="ECO:0000256" key="11">
    <source>
        <dbReference type="ARBA" id="ARBA00043958"/>
    </source>
</evidence>
<evidence type="ECO:0000256" key="3">
    <source>
        <dbReference type="ARBA" id="ARBA00022692"/>
    </source>
</evidence>
<keyword evidence="10" id="KW-0393">Immunoglobulin domain</keyword>
<dbReference type="InterPro" id="IPR013106">
    <property type="entry name" value="Ig_V-set"/>
</dbReference>
<keyword evidence="6 13" id="KW-1133">Transmembrane helix</keyword>
<proteinExistence type="inferred from homology"/>
<dbReference type="GO" id="GO:0004888">
    <property type="term" value="F:transmembrane signaling receptor activity"/>
    <property type="evidence" value="ECO:0007669"/>
    <property type="project" value="TreeGrafter"/>
</dbReference>